<sequence length="161" mass="18225">MNHLLFYYCLVDFTFKFCFNPEFNFYAEPFSTSLTMATQGAMLSSGRNAIPLNPASQKAQLHGETWFHGPISRKEAEALLLKDGDFLVRESQGSPGQYVLTGMQSGIKKHLLLVDPEGVVRTKDRMFESVSHLINYHCENELPIISAESALVLRHPVHRPR</sequence>
<dbReference type="PROSITE" id="PS50001">
    <property type="entry name" value="SH2"/>
    <property type="match status" value="1"/>
</dbReference>
<dbReference type="FunFam" id="3.30.505.10:FF:000005">
    <property type="entry name" value="SHC-transforming protein 1 isoform 3"/>
    <property type="match status" value="1"/>
</dbReference>
<dbReference type="OrthoDB" id="9938362at2759"/>
<dbReference type="GO" id="GO:0030971">
    <property type="term" value="F:receptor tyrosine kinase binding"/>
    <property type="evidence" value="ECO:0007669"/>
    <property type="project" value="TreeGrafter"/>
</dbReference>
<keyword evidence="1" id="KW-0727">SH2 domain</keyword>
<proteinExistence type="predicted"/>
<feature type="domain" description="SH2" evidence="2">
    <location>
        <begin position="66"/>
        <end position="157"/>
    </location>
</feature>
<accession>A0A8K0P2A8</accession>
<evidence type="ECO:0000313" key="3">
    <source>
        <dbReference type="EMBL" id="KAG8230931.1"/>
    </source>
</evidence>
<evidence type="ECO:0000256" key="1">
    <source>
        <dbReference type="PROSITE-ProRule" id="PRU00191"/>
    </source>
</evidence>
<evidence type="ECO:0000259" key="2">
    <source>
        <dbReference type="PROSITE" id="PS50001"/>
    </source>
</evidence>
<comment type="caution">
    <text evidence="3">The sequence shown here is derived from an EMBL/GenBank/DDBJ whole genome shotgun (WGS) entry which is preliminary data.</text>
</comment>
<dbReference type="Pfam" id="PF00017">
    <property type="entry name" value="SH2"/>
    <property type="match status" value="1"/>
</dbReference>
<dbReference type="SMART" id="SM00252">
    <property type="entry name" value="SH2"/>
    <property type="match status" value="1"/>
</dbReference>
<dbReference type="PANTHER" id="PTHR10337">
    <property type="entry name" value="SHC TRANSFORMING PROTEIN"/>
    <property type="match status" value="1"/>
</dbReference>
<dbReference type="PRINTS" id="PR00401">
    <property type="entry name" value="SH2DOMAIN"/>
</dbReference>
<dbReference type="Proteomes" id="UP000792457">
    <property type="component" value="Unassembled WGS sequence"/>
</dbReference>
<gene>
    <name evidence="3" type="ORF">J437_LFUL002964</name>
</gene>
<keyword evidence="4" id="KW-1185">Reference proteome</keyword>
<reference evidence="3" key="1">
    <citation type="submission" date="2013-04" db="EMBL/GenBank/DDBJ databases">
        <authorList>
            <person name="Qu J."/>
            <person name="Murali S.C."/>
            <person name="Bandaranaike D."/>
            <person name="Bellair M."/>
            <person name="Blankenburg K."/>
            <person name="Chao H."/>
            <person name="Dinh H."/>
            <person name="Doddapaneni H."/>
            <person name="Downs B."/>
            <person name="Dugan-Rocha S."/>
            <person name="Elkadiri S."/>
            <person name="Gnanaolivu R.D."/>
            <person name="Hernandez B."/>
            <person name="Javaid M."/>
            <person name="Jayaseelan J.C."/>
            <person name="Lee S."/>
            <person name="Li M."/>
            <person name="Ming W."/>
            <person name="Munidasa M."/>
            <person name="Muniz J."/>
            <person name="Nguyen L."/>
            <person name="Ongeri F."/>
            <person name="Osuji N."/>
            <person name="Pu L.-L."/>
            <person name="Puazo M."/>
            <person name="Qu C."/>
            <person name="Quiroz J."/>
            <person name="Raj R."/>
            <person name="Weissenberger G."/>
            <person name="Xin Y."/>
            <person name="Zou X."/>
            <person name="Han Y."/>
            <person name="Richards S."/>
            <person name="Worley K."/>
            <person name="Muzny D."/>
            <person name="Gibbs R."/>
        </authorList>
    </citation>
    <scope>NUCLEOTIDE SEQUENCE</scope>
    <source>
        <strain evidence="3">Sampled in the wild</strain>
    </source>
</reference>
<evidence type="ECO:0000313" key="4">
    <source>
        <dbReference type="Proteomes" id="UP000792457"/>
    </source>
</evidence>
<name>A0A8K0P2A8_LADFU</name>
<dbReference type="InterPro" id="IPR000980">
    <property type="entry name" value="SH2"/>
</dbReference>
<reference evidence="3" key="2">
    <citation type="submission" date="2017-10" db="EMBL/GenBank/DDBJ databases">
        <title>Ladona fulva Genome sequencing and assembly.</title>
        <authorList>
            <person name="Murali S."/>
            <person name="Richards S."/>
            <person name="Bandaranaike D."/>
            <person name="Bellair M."/>
            <person name="Blankenburg K."/>
            <person name="Chao H."/>
            <person name="Dinh H."/>
            <person name="Doddapaneni H."/>
            <person name="Dugan-Rocha S."/>
            <person name="Elkadiri S."/>
            <person name="Gnanaolivu R."/>
            <person name="Hernandez B."/>
            <person name="Skinner E."/>
            <person name="Javaid M."/>
            <person name="Lee S."/>
            <person name="Li M."/>
            <person name="Ming W."/>
            <person name="Munidasa M."/>
            <person name="Muniz J."/>
            <person name="Nguyen L."/>
            <person name="Hughes D."/>
            <person name="Osuji N."/>
            <person name="Pu L.-L."/>
            <person name="Puazo M."/>
            <person name="Qu C."/>
            <person name="Quiroz J."/>
            <person name="Raj R."/>
            <person name="Weissenberger G."/>
            <person name="Xin Y."/>
            <person name="Zou X."/>
            <person name="Han Y."/>
            <person name="Worley K."/>
            <person name="Muzny D."/>
            <person name="Gibbs R."/>
        </authorList>
    </citation>
    <scope>NUCLEOTIDE SEQUENCE</scope>
    <source>
        <strain evidence="3">Sampled in the wild</strain>
    </source>
</reference>
<dbReference type="Gene3D" id="3.30.505.10">
    <property type="entry name" value="SH2 domain"/>
    <property type="match status" value="1"/>
</dbReference>
<dbReference type="GO" id="GO:0007169">
    <property type="term" value="P:cell surface receptor protein tyrosine kinase signaling pathway"/>
    <property type="evidence" value="ECO:0007669"/>
    <property type="project" value="TreeGrafter"/>
</dbReference>
<dbReference type="EMBL" id="KZ308518">
    <property type="protein sequence ID" value="KAG8230931.1"/>
    <property type="molecule type" value="Genomic_DNA"/>
</dbReference>
<protein>
    <recommendedName>
        <fullName evidence="2">SH2 domain-containing protein</fullName>
    </recommendedName>
</protein>
<dbReference type="CDD" id="cd09925">
    <property type="entry name" value="SH2_SHC"/>
    <property type="match status" value="1"/>
</dbReference>
<dbReference type="InterPro" id="IPR036860">
    <property type="entry name" value="SH2_dom_sf"/>
</dbReference>
<dbReference type="SUPFAM" id="SSF55550">
    <property type="entry name" value="SH2 domain"/>
    <property type="match status" value="1"/>
</dbReference>
<dbReference type="InterPro" id="IPR051235">
    <property type="entry name" value="CEP152/SHC-Transforming"/>
</dbReference>
<dbReference type="PANTHER" id="PTHR10337:SF11">
    <property type="entry name" value="DSHC PROTEIN"/>
    <property type="match status" value="1"/>
</dbReference>
<organism evidence="3 4">
    <name type="scientific">Ladona fulva</name>
    <name type="common">Scarce chaser dragonfly</name>
    <name type="synonym">Libellula fulva</name>
    <dbReference type="NCBI Taxonomy" id="123851"/>
    <lineage>
        <taxon>Eukaryota</taxon>
        <taxon>Metazoa</taxon>
        <taxon>Ecdysozoa</taxon>
        <taxon>Arthropoda</taxon>
        <taxon>Hexapoda</taxon>
        <taxon>Insecta</taxon>
        <taxon>Pterygota</taxon>
        <taxon>Palaeoptera</taxon>
        <taxon>Odonata</taxon>
        <taxon>Epiprocta</taxon>
        <taxon>Anisoptera</taxon>
        <taxon>Libelluloidea</taxon>
        <taxon>Libellulidae</taxon>
        <taxon>Ladona</taxon>
    </lineage>
</organism>
<dbReference type="AlphaFoldDB" id="A0A8K0P2A8"/>
<dbReference type="InterPro" id="IPR035676">
    <property type="entry name" value="SHC_SH2"/>
</dbReference>
<dbReference type="GO" id="GO:0005886">
    <property type="term" value="C:plasma membrane"/>
    <property type="evidence" value="ECO:0007669"/>
    <property type="project" value="TreeGrafter"/>
</dbReference>